<gene>
    <name evidence="1" type="ORF">METZ01_LOCUS330851</name>
</gene>
<accession>A0A382PYQ8</accession>
<feature type="non-terminal residue" evidence="1">
    <location>
        <position position="61"/>
    </location>
</feature>
<feature type="non-terminal residue" evidence="1">
    <location>
        <position position="1"/>
    </location>
</feature>
<dbReference type="AlphaFoldDB" id="A0A382PYQ8"/>
<sequence length="61" mass="6603">MTQEIENLVEQFETRKLTRRQLVTSLAAMVTVASAKSTTAQSTIGQVAQGRTINHVSLAVS</sequence>
<proteinExistence type="predicted"/>
<evidence type="ECO:0000313" key="1">
    <source>
        <dbReference type="EMBL" id="SVC77997.1"/>
    </source>
</evidence>
<protein>
    <submittedName>
        <fullName evidence="1">Uncharacterized protein</fullName>
    </submittedName>
</protein>
<reference evidence="1" key="1">
    <citation type="submission" date="2018-05" db="EMBL/GenBank/DDBJ databases">
        <authorList>
            <person name="Lanie J.A."/>
            <person name="Ng W.-L."/>
            <person name="Kazmierczak K.M."/>
            <person name="Andrzejewski T.M."/>
            <person name="Davidsen T.M."/>
            <person name="Wayne K.J."/>
            <person name="Tettelin H."/>
            <person name="Glass J.I."/>
            <person name="Rusch D."/>
            <person name="Podicherti R."/>
            <person name="Tsui H.-C.T."/>
            <person name="Winkler M.E."/>
        </authorList>
    </citation>
    <scope>NUCLEOTIDE SEQUENCE</scope>
</reference>
<dbReference type="EMBL" id="UINC01110471">
    <property type="protein sequence ID" value="SVC77997.1"/>
    <property type="molecule type" value="Genomic_DNA"/>
</dbReference>
<name>A0A382PYQ8_9ZZZZ</name>
<organism evidence="1">
    <name type="scientific">marine metagenome</name>
    <dbReference type="NCBI Taxonomy" id="408172"/>
    <lineage>
        <taxon>unclassified sequences</taxon>
        <taxon>metagenomes</taxon>
        <taxon>ecological metagenomes</taxon>
    </lineage>
</organism>